<feature type="transmembrane region" description="Helical" evidence="4">
    <location>
        <begin position="159"/>
        <end position="186"/>
    </location>
</feature>
<protein>
    <submittedName>
        <fullName evidence="5">Uncharacterized protein</fullName>
    </submittedName>
</protein>
<organism evidence="5 6">
    <name type="scientific">Brachionus calyciflorus</name>
    <dbReference type="NCBI Taxonomy" id="104777"/>
    <lineage>
        <taxon>Eukaryota</taxon>
        <taxon>Metazoa</taxon>
        <taxon>Spiralia</taxon>
        <taxon>Gnathifera</taxon>
        <taxon>Rotifera</taxon>
        <taxon>Eurotatoria</taxon>
        <taxon>Monogononta</taxon>
        <taxon>Pseudotrocha</taxon>
        <taxon>Ploima</taxon>
        <taxon>Brachionidae</taxon>
        <taxon>Brachionus</taxon>
    </lineage>
</organism>
<evidence type="ECO:0000256" key="4">
    <source>
        <dbReference type="SAM" id="Phobius"/>
    </source>
</evidence>
<keyword evidence="6" id="KW-1185">Reference proteome</keyword>
<dbReference type="EMBL" id="CAJNOC010002233">
    <property type="protein sequence ID" value="CAF0920685.1"/>
    <property type="molecule type" value="Genomic_DNA"/>
</dbReference>
<dbReference type="AlphaFoldDB" id="A0A814AWR4"/>
<keyword evidence="1 4" id="KW-0472">Membrane</keyword>
<comment type="subcellular location">
    <subcellularLocation>
        <location evidence="3">Peroxisome membrane</location>
    </subcellularLocation>
</comment>
<evidence type="ECO:0000313" key="6">
    <source>
        <dbReference type="Proteomes" id="UP000663879"/>
    </source>
</evidence>
<dbReference type="GO" id="GO:0016559">
    <property type="term" value="P:peroxisome fission"/>
    <property type="evidence" value="ECO:0007669"/>
    <property type="project" value="InterPro"/>
</dbReference>
<dbReference type="InterPro" id="IPR026510">
    <property type="entry name" value="PEX11C_met"/>
</dbReference>
<evidence type="ECO:0000256" key="2">
    <source>
        <dbReference type="ARBA" id="ARBA00023140"/>
    </source>
</evidence>
<accession>A0A814AWR4</accession>
<keyword evidence="4" id="KW-0812">Transmembrane</keyword>
<dbReference type="PANTHER" id="PTHR20990">
    <property type="entry name" value="PEROXISOMAL BIOGENESIS FACTOR 11"/>
    <property type="match status" value="1"/>
</dbReference>
<keyword evidence="2" id="KW-0576">Peroxisome</keyword>
<gene>
    <name evidence="5" type="ORF">OXX778_LOCUS12371</name>
</gene>
<dbReference type="GO" id="GO:0005778">
    <property type="term" value="C:peroxisomal membrane"/>
    <property type="evidence" value="ECO:0007669"/>
    <property type="project" value="UniProtKB-SubCell"/>
</dbReference>
<dbReference type="Pfam" id="PF05648">
    <property type="entry name" value="PEX11"/>
    <property type="match status" value="1"/>
</dbReference>
<comment type="caution">
    <text evidence="5">The sequence shown here is derived from an EMBL/GenBank/DDBJ whole genome shotgun (WGS) entry which is preliminary data.</text>
</comment>
<evidence type="ECO:0000256" key="1">
    <source>
        <dbReference type="ARBA" id="ARBA00023136"/>
    </source>
</evidence>
<evidence type="ECO:0000313" key="5">
    <source>
        <dbReference type="EMBL" id="CAF0920685.1"/>
    </source>
</evidence>
<sequence length="269" mass="31597">MSRIAKISRGLATYNGRDSCIRITAYFFLFLYGLLNDIDKTTNAKHSWLLENLLIIFSFEQIAQIANSCRIISKNFATTRLIMRFFDDIPALNNFYQHYLNAFKTKTDKNNNKIPPKSMHPYVKWVTTINLFFWIMYNPCEHLGWLGELKIINVDDQLWYFWTNVAWAGGLFTSVILNLNVVYLFYNQVQTKAQREDDKNYDSSKVISKSQMNQAVLIAFRDFLDWCIAIHFMPEGFLWSAQLYHYQVGLIGVVSSLCRVHTYVINRQE</sequence>
<dbReference type="OrthoDB" id="10005898at2759"/>
<keyword evidence="4" id="KW-1133">Transmembrane helix</keyword>
<reference evidence="5" key="1">
    <citation type="submission" date="2021-02" db="EMBL/GenBank/DDBJ databases">
        <authorList>
            <person name="Nowell W R."/>
        </authorList>
    </citation>
    <scope>NUCLEOTIDE SEQUENCE</scope>
    <source>
        <strain evidence="5">Ploen Becks lab</strain>
    </source>
</reference>
<dbReference type="PANTHER" id="PTHR20990:SF1">
    <property type="entry name" value="PEROXISOMAL MEMBRANE PROTEIN 11C"/>
    <property type="match status" value="1"/>
</dbReference>
<dbReference type="InterPro" id="IPR008733">
    <property type="entry name" value="PEX11"/>
</dbReference>
<name>A0A814AWR4_9BILA</name>
<dbReference type="Proteomes" id="UP000663879">
    <property type="component" value="Unassembled WGS sequence"/>
</dbReference>
<proteinExistence type="predicted"/>
<evidence type="ECO:0000256" key="3">
    <source>
        <dbReference type="ARBA" id="ARBA00046271"/>
    </source>
</evidence>